<evidence type="ECO:0000313" key="9">
    <source>
        <dbReference type="Proteomes" id="UP000007347"/>
    </source>
</evidence>
<feature type="transmembrane region" description="Helical" evidence="6">
    <location>
        <begin position="599"/>
        <end position="617"/>
    </location>
</feature>
<organism evidence="8 9">
    <name type="scientific">Desulfobacula toluolica (strain DSM 7467 / Tol2)</name>
    <dbReference type="NCBI Taxonomy" id="651182"/>
    <lineage>
        <taxon>Bacteria</taxon>
        <taxon>Pseudomonadati</taxon>
        <taxon>Thermodesulfobacteriota</taxon>
        <taxon>Desulfobacteria</taxon>
        <taxon>Desulfobacterales</taxon>
        <taxon>Desulfobacteraceae</taxon>
        <taxon>Desulfobacula</taxon>
    </lineage>
</organism>
<dbReference type="PANTHER" id="PTHR33406">
    <property type="entry name" value="MEMBRANE PROTEIN MJ1562-RELATED"/>
    <property type="match status" value="1"/>
</dbReference>
<dbReference type="STRING" id="651182.TOL2_C23000"/>
<dbReference type="InterPro" id="IPR000731">
    <property type="entry name" value="SSD"/>
</dbReference>
<feature type="transmembrane region" description="Helical" evidence="6">
    <location>
        <begin position="215"/>
        <end position="234"/>
    </location>
</feature>
<dbReference type="RefSeq" id="WP_014957773.1">
    <property type="nucleotide sequence ID" value="NC_018645.1"/>
</dbReference>
<feature type="transmembrane region" description="Helical" evidence="6">
    <location>
        <begin position="390"/>
        <end position="415"/>
    </location>
</feature>
<dbReference type="Proteomes" id="UP000007347">
    <property type="component" value="Chromosome"/>
</dbReference>
<dbReference type="InterPro" id="IPR004869">
    <property type="entry name" value="MMPL_dom"/>
</dbReference>
<keyword evidence="2" id="KW-1003">Cell membrane</keyword>
<evidence type="ECO:0000256" key="1">
    <source>
        <dbReference type="ARBA" id="ARBA00004651"/>
    </source>
</evidence>
<feature type="transmembrane region" description="Helical" evidence="6">
    <location>
        <begin position="313"/>
        <end position="332"/>
    </location>
</feature>
<reference evidence="8 9" key="1">
    <citation type="journal article" date="2013" name="Environ. Microbiol.">
        <title>Complete genome, catabolic sub-proteomes and key-metabolites of Desulfobacula toluolica Tol2, a marine, aromatic compound-degrading, sulfate-reducing bacterium.</title>
        <authorList>
            <person name="Wohlbrand L."/>
            <person name="Jacob J.H."/>
            <person name="Kube M."/>
            <person name="Mussmann M."/>
            <person name="Jarling R."/>
            <person name="Beck A."/>
            <person name="Amann R."/>
            <person name="Wilkes H."/>
            <person name="Reinhardt R."/>
            <person name="Rabus R."/>
        </authorList>
    </citation>
    <scope>NUCLEOTIDE SEQUENCE [LARGE SCALE GENOMIC DNA]</scope>
    <source>
        <strain evidence="9">DSM 7467 / Tol2</strain>
    </source>
</reference>
<name>K0NGT9_DESTT</name>
<dbReference type="PROSITE" id="PS50156">
    <property type="entry name" value="SSD"/>
    <property type="match status" value="2"/>
</dbReference>
<feature type="transmembrane region" description="Helical" evidence="6">
    <location>
        <begin position="727"/>
        <end position="750"/>
    </location>
</feature>
<feature type="domain" description="SSD" evidence="7">
    <location>
        <begin position="236"/>
        <end position="367"/>
    </location>
</feature>
<feature type="transmembrane region" description="Helical" evidence="6">
    <location>
        <begin position="624"/>
        <end position="644"/>
    </location>
</feature>
<evidence type="ECO:0000313" key="8">
    <source>
        <dbReference type="EMBL" id="CCK80461.1"/>
    </source>
</evidence>
<keyword evidence="9" id="KW-1185">Reference proteome</keyword>
<evidence type="ECO:0000256" key="2">
    <source>
        <dbReference type="ARBA" id="ARBA00022475"/>
    </source>
</evidence>
<feature type="transmembrane region" description="Helical" evidence="6">
    <location>
        <begin position="344"/>
        <end position="369"/>
    </location>
</feature>
<dbReference type="Gene3D" id="1.20.1640.10">
    <property type="entry name" value="Multidrug efflux transporter AcrB transmembrane domain"/>
    <property type="match status" value="2"/>
</dbReference>
<dbReference type="HOGENOM" id="CLU_008861_3_0_7"/>
<dbReference type="InterPro" id="IPR050545">
    <property type="entry name" value="Mycobact_MmpL"/>
</dbReference>
<protein>
    <submittedName>
        <fullName evidence="8">Conserved uncharacterized protein</fullName>
    </submittedName>
</protein>
<evidence type="ECO:0000256" key="5">
    <source>
        <dbReference type="ARBA" id="ARBA00023136"/>
    </source>
</evidence>
<dbReference type="GO" id="GO:0005886">
    <property type="term" value="C:plasma membrane"/>
    <property type="evidence" value="ECO:0007669"/>
    <property type="project" value="UniProtKB-SubCell"/>
</dbReference>
<feature type="transmembrane region" description="Helical" evidence="6">
    <location>
        <begin position="241"/>
        <end position="265"/>
    </location>
</feature>
<dbReference type="PANTHER" id="PTHR33406:SF12">
    <property type="entry name" value="BLR2997 PROTEIN"/>
    <property type="match status" value="1"/>
</dbReference>
<dbReference type="SUPFAM" id="SSF82866">
    <property type="entry name" value="Multidrug efflux transporter AcrB transmembrane domain"/>
    <property type="match status" value="2"/>
</dbReference>
<feature type="transmembrane region" description="Helical" evidence="6">
    <location>
        <begin position="12"/>
        <end position="31"/>
    </location>
</feature>
<evidence type="ECO:0000259" key="7">
    <source>
        <dbReference type="PROSITE" id="PS50156"/>
    </source>
</evidence>
<sequence>MPVFYMDKITQHKVFFLILSLLISIPFVVYLPKIKTVDNVDYFTLENDPDIEFYDDIKEIFGNDEFFIIAFKKENIFTYDTLTILKDITDDLEQIEELREVKSLANVNDTIGENDFFIVQKFLEEMSDSREYLDKLKTSALTNPLYVNNLISSDGKTTAIIISVYDKPDDPGYRKRLIGKCEKILDNYKSRTGKIYMAGWTTTNLYLSQYMKKDIATFIPITYLFITLAVFFFFRNIWLTLIAILNISICMGSTMGLFPVFDITLNNVTTIVPPVVMALALCDTVHIFSHLNKDLLVRFGTKEKALAHVLKKVIAPCFLTTLTTAVGFLSLYLSDIPPIKDFALVAACGMIFEFFFSFVFLPPLILILNEKKIFQDKQKEKKIHRILGQISNFVVNNFKLICCFGLFIIMGSIWFSSRIQVETNLLDYFKKNSGVRISSDFVEGNLAGMVTLDISISSAQEDAFKNPDKLKVVEKIQMYINSLEGVDKTLSFVDFIKDMNQSFHNENLKYLSIPDSKALISQYLLMYDSDDINDFVNESFDHAKISVRLSEHSTRIQEMIIKKIDEFINNLKPNGMEIRITGRALQDVNTIDALVKGQIYSLSAAAGIIILIMFFVLRSFSMGTISIIPNLFPILFNFGIMGLFKIPLNTATALIAAVAIGIAVDDTIHFLSEFKRNLSKRKDIKDSVKNSILFKGRAILLSSLILCIGFGVMVFSRFVPTINFGVLSSIIMVTAVIGDILILPSVALLLSGMGVEFYKD</sequence>
<feature type="domain" description="SSD" evidence="7">
    <location>
        <begin position="622"/>
        <end position="749"/>
    </location>
</feature>
<feature type="transmembrane region" description="Helical" evidence="6">
    <location>
        <begin position="692"/>
        <end position="715"/>
    </location>
</feature>
<dbReference type="KEGG" id="dto:TOL2_C23000"/>
<keyword evidence="5 6" id="KW-0472">Membrane</keyword>
<evidence type="ECO:0000256" key="3">
    <source>
        <dbReference type="ARBA" id="ARBA00022692"/>
    </source>
</evidence>
<proteinExistence type="predicted"/>
<accession>K0NGT9</accession>
<comment type="subcellular location">
    <subcellularLocation>
        <location evidence="1">Cell membrane</location>
        <topology evidence="1">Multi-pass membrane protein</topology>
    </subcellularLocation>
</comment>
<dbReference type="EMBL" id="FO203503">
    <property type="protein sequence ID" value="CCK80461.1"/>
    <property type="molecule type" value="Genomic_DNA"/>
</dbReference>
<dbReference type="Pfam" id="PF03176">
    <property type="entry name" value="MMPL"/>
    <property type="match status" value="2"/>
</dbReference>
<evidence type="ECO:0000256" key="6">
    <source>
        <dbReference type="SAM" id="Phobius"/>
    </source>
</evidence>
<keyword evidence="3 6" id="KW-0812">Transmembrane</keyword>
<keyword evidence="4 6" id="KW-1133">Transmembrane helix</keyword>
<gene>
    <name evidence="8" type="ordered locus">TOL2_C23000</name>
</gene>
<dbReference type="AlphaFoldDB" id="K0NGT9"/>
<evidence type="ECO:0000256" key="4">
    <source>
        <dbReference type="ARBA" id="ARBA00022989"/>
    </source>
</evidence>
<feature type="transmembrane region" description="Helical" evidence="6">
    <location>
        <begin position="650"/>
        <end position="671"/>
    </location>
</feature>